<evidence type="ECO:0000256" key="11">
    <source>
        <dbReference type="ARBA" id="ARBA00034808"/>
    </source>
</evidence>
<feature type="compositionally biased region" description="Low complexity" evidence="14">
    <location>
        <begin position="109"/>
        <end position="127"/>
    </location>
</feature>
<dbReference type="SMART" id="SM00487">
    <property type="entry name" value="DEXDc"/>
    <property type="match status" value="1"/>
</dbReference>
<feature type="region of interest" description="Disordered" evidence="14">
    <location>
        <begin position="505"/>
        <end position="525"/>
    </location>
</feature>
<keyword evidence="5 18" id="KW-0347">Helicase</keyword>
<dbReference type="Proteomes" id="UP000820818">
    <property type="component" value="Linkage Group LG9"/>
</dbReference>
<dbReference type="InterPro" id="IPR001650">
    <property type="entry name" value="Helicase_C-like"/>
</dbReference>
<evidence type="ECO:0000256" key="8">
    <source>
        <dbReference type="ARBA" id="ARBA00023235"/>
    </source>
</evidence>
<comment type="caution">
    <text evidence="18">The sequence shown here is derived from an EMBL/GenBank/DDBJ whole genome shotgun (WGS) entry which is preliminary data.</text>
</comment>
<keyword evidence="9" id="KW-0539">Nucleus</keyword>
<dbReference type="PROSITE" id="PS51194">
    <property type="entry name" value="HELICASE_CTER"/>
    <property type="match status" value="1"/>
</dbReference>
<dbReference type="InterPro" id="IPR004589">
    <property type="entry name" value="DNA_helicase_ATP-dep_RecQ"/>
</dbReference>
<evidence type="ECO:0000256" key="1">
    <source>
        <dbReference type="ARBA" id="ARBA00004123"/>
    </source>
</evidence>
<dbReference type="CDD" id="cd18794">
    <property type="entry name" value="SF2_C_RecQ"/>
    <property type="match status" value="1"/>
</dbReference>
<feature type="compositionally biased region" description="Polar residues" evidence="14">
    <location>
        <begin position="146"/>
        <end position="161"/>
    </location>
</feature>
<keyword evidence="13" id="KW-0479">Metal-binding</keyword>
<feature type="domain" description="Helicase C-terminal" evidence="17">
    <location>
        <begin position="773"/>
        <end position="945"/>
    </location>
</feature>
<dbReference type="SMART" id="SM00343">
    <property type="entry name" value="ZnF_C2HC"/>
    <property type="match status" value="1"/>
</dbReference>
<accession>A0AAD5PNJ0</accession>
<feature type="compositionally biased region" description="Polar residues" evidence="14">
    <location>
        <begin position="250"/>
        <end position="260"/>
    </location>
</feature>
<feature type="domain" description="Helicase ATP-binding" evidence="16">
    <location>
        <begin position="575"/>
        <end position="752"/>
    </location>
</feature>
<dbReference type="Pfam" id="PF11719">
    <property type="entry name" value="Drc1-Sld2"/>
    <property type="match status" value="1"/>
</dbReference>
<dbReference type="GO" id="GO:0006260">
    <property type="term" value="P:DNA replication"/>
    <property type="evidence" value="ECO:0007669"/>
    <property type="project" value="InterPro"/>
</dbReference>
<evidence type="ECO:0000256" key="10">
    <source>
        <dbReference type="ARBA" id="ARBA00034617"/>
    </source>
</evidence>
<feature type="domain" description="CCHC-type" evidence="15">
    <location>
        <begin position="461"/>
        <end position="474"/>
    </location>
</feature>
<evidence type="ECO:0000256" key="7">
    <source>
        <dbReference type="ARBA" id="ARBA00023125"/>
    </source>
</evidence>
<feature type="compositionally biased region" description="Low complexity" evidence="14">
    <location>
        <begin position="166"/>
        <end position="177"/>
    </location>
</feature>
<comment type="similarity">
    <text evidence="2">Belongs to the helicase family. RecQ subfamily.</text>
</comment>
<dbReference type="GO" id="GO:0005524">
    <property type="term" value="F:ATP binding"/>
    <property type="evidence" value="ECO:0007669"/>
    <property type="project" value="UniProtKB-KW"/>
</dbReference>
<feature type="compositionally biased region" description="Polar residues" evidence="14">
    <location>
        <begin position="185"/>
        <end position="202"/>
    </location>
</feature>
<comment type="catalytic activity">
    <reaction evidence="10">
        <text>Couples ATP hydrolysis with the unwinding of duplex DNA by translocating in the 3'-5' direction.</text>
        <dbReference type="EC" id="5.6.2.4"/>
    </reaction>
</comment>
<dbReference type="GO" id="GO:0009378">
    <property type="term" value="F:four-way junction helicase activity"/>
    <property type="evidence" value="ECO:0007669"/>
    <property type="project" value="TreeGrafter"/>
</dbReference>
<keyword evidence="3" id="KW-0547">Nucleotide-binding</keyword>
<keyword evidence="6" id="KW-0067">ATP-binding</keyword>
<dbReference type="Pfam" id="PF00271">
    <property type="entry name" value="Helicase_C"/>
    <property type="match status" value="1"/>
</dbReference>
<dbReference type="GO" id="GO:0005694">
    <property type="term" value="C:chromosome"/>
    <property type="evidence" value="ECO:0007669"/>
    <property type="project" value="TreeGrafter"/>
</dbReference>
<evidence type="ECO:0000259" key="17">
    <source>
        <dbReference type="PROSITE" id="PS51194"/>
    </source>
</evidence>
<evidence type="ECO:0000259" key="15">
    <source>
        <dbReference type="PROSITE" id="PS50158"/>
    </source>
</evidence>
<evidence type="ECO:0000256" key="12">
    <source>
        <dbReference type="ARBA" id="ARBA00049360"/>
    </source>
</evidence>
<dbReference type="PANTHER" id="PTHR13710">
    <property type="entry name" value="DNA HELICASE RECQ FAMILY MEMBER"/>
    <property type="match status" value="1"/>
</dbReference>
<sequence>MEKYDELLIESKKTISKWEHEFQKTNGRKPSKEDFKVAPCEVTDAYKLYYKIKKKQELVKNGEVSPESLPKNTTQVQNNEDGPIQEVSIKEAVKDTAPSVWGEHLNKQKPSQETTKSKETSTPSTPSCLTYSKLTEKLMKGAKINIRTSLTRKLGNKSMSSPVIKLNDSQLNSSQLSETCESEFKNSVSASPEDSNSFPGTSKTKKEEEDPFPGTSKTKKEDNDPCPGTSKTKKEENPDLIPGFKPKIVQHQTTQKQPFSLSMARQRIATRQVDLQWLDGCLVEDGCSVPSKPEVFDDQDVIYSTDDEAPKPPKITTTQTKIDPVTSPPVAQKRKYYEDQAPESSQKKPKMDESLVLQENGFGHENLPNSSEDNSADKPMKYAKENASTAAKRERLENKMASGTANQNFVKINLKKKVFARGKKTLTGGSYKRQQWKQRQNGGVGGGGGKGNYKFKMVTSCRRCGEIGHWAKNCMSEKLLSMEELKEQGDEEDLSFPTLEEAMDKADEVTSKQKKKKEVVDTDDRGEDDLQLIELPKVNQVEPFCTPGEPVPPIVMQMLKKFGHSCFRAGQEEAVMRILSGNSTLVVQSTGSGKSLCYQLPAMVYAQRSSCITIVVSPLVSLMEDQVVNLPAFVKGVCLHSGQSEGVRQKTLQLLQSGAVQILLVSAESVISTGPYGLVTLLRTCLPPVAFVCIDEAHCVSQWSHNFRPSYLRICKVLREKMNIKTILGLTATAPKSTLRSIADNLGVDYESGVIQGVLLPSNLYLTVSRDKDRDAALIQLLEGKRFADFNAIIIYCIRREECERLATLLRTYLKDPLKDLESKGAGRRRGISWSAEAYHAGLTAARRTSVQKQFMSGKMKIVVATVAFGMGINKSDIRAIIHYNAPKNFENYVQEIGRAGRDGLPAHCHVFLNSEGKDLQELRRFIYANSTDRHVLRKLMRKILPEPCQCRGEDGTGECKGHEVAMVVESTVQELDMPEENIATLLCQLESHPSRWVLEVGTKVYATCTVRCYGGLQQLKMAARECPALGAALALQKADTTAIRKFAVVDVARKIGWDSGAVKRQLKSLEWDRSAVAIGGKPRRSGILVEFSDLAFHLQVRGDLSETEQDAALEFIHQRCLNREANEIQQLQRIHQALLSISHAQSSSCCEEVDEARSEKLRSFIKDYFEEEGGTPQPVEEVVHCPENQEQHIRATIRSLILNYRDQTFTARSIARILHGISSPCYPAEFWGKARQHWRAQLHQDFNLLVRMAAQELLALK</sequence>
<dbReference type="Gene3D" id="1.10.10.1460">
    <property type="match status" value="1"/>
</dbReference>
<dbReference type="InterPro" id="IPR014001">
    <property type="entry name" value="Helicase_ATP-bd"/>
</dbReference>
<dbReference type="GO" id="GO:0000724">
    <property type="term" value="P:double-strand break repair via homologous recombination"/>
    <property type="evidence" value="ECO:0007669"/>
    <property type="project" value="TreeGrafter"/>
</dbReference>
<feature type="compositionally biased region" description="Polar residues" evidence="14">
    <location>
        <begin position="70"/>
        <end position="80"/>
    </location>
</feature>
<keyword evidence="13" id="KW-0863">Zinc-finger</keyword>
<dbReference type="PANTHER" id="PTHR13710:SF108">
    <property type="entry name" value="ATP-DEPENDENT DNA HELICASE Q4"/>
    <property type="match status" value="1"/>
</dbReference>
<dbReference type="Pfam" id="PF00270">
    <property type="entry name" value="DEAD"/>
    <property type="match status" value="1"/>
</dbReference>
<reference evidence="18 19" key="1">
    <citation type="submission" date="2022-05" db="EMBL/GenBank/DDBJ databases">
        <title>A multi-omics perspective on studying reproductive biology in Daphnia sinensis.</title>
        <authorList>
            <person name="Jia J."/>
        </authorList>
    </citation>
    <scope>NUCLEOTIDE SEQUENCE [LARGE SCALE GENOMIC DNA]</scope>
    <source>
        <strain evidence="18 19">WSL</strain>
    </source>
</reference>
<dbReference type="GO" id="GO:0005737">
    <property type="term" value="C:cytoplasm"/>
    <property type="evidence" value="ECO:0007669"/>
    <property type="project" value="TreeGrafter"/>
</dbReference>
<dbReference type="EMBL" id="WJBH02000009">
    <property type="protein sequence ID" value="KAI9553367.1"/>
    <property type="molecule type" value="Genomic_DNA"/>
</dbReference>
<dbReference type="InterPro" id="IPR036875">
    <property type="entry name" value="Znf_CCHC_sf"/>
</dbReference>
<evidence type="ECO:0000256" key="13">
    <source>
        <dbReference type="PROSITE-ProRule" id="PRU00047"/>
    </source>
</evidence>
<keyword evidence="19" id="KW-1185">Reference proteome</keyword>
<keyword evidence="4" id="KW-0378">Hydrolase</keyword>
<evidence type="ECO:0000256" key="4">
    <source>
        <dbReference type="ARBA" id="ARBA00022801"/>
    </source>
</evidence>
<comment type="catalytic activity">
    <reaction evidence="12">
        <text>ATP + H2O = ADP + phosphate + H(+)</text>
        <dbReference type="Rhea" id="RHEA:13065"/>
        <dbReference type="ChEBI" id="CHEBI:15377"/>
        <dbReference type="ChEBI" id="CHEBI:15378"/>
        <dbReference type="ChEBI" id="CHEBI:30616"/>
        <dbReference type="ChEBI" id="CHEBI:43474"/>
        <dbReference type="ChEBI" id="CHEBI:456216"/>
    </reaction>
</comment>
<name>A0AAD5PNJ0_9CRUS</name>
<dbReference type="GO" id="GO:0016787">
    <property type="term" value="F:hydrolase activity"/>
    <property type="evidence" value="ECO:0007669"/>
    <property type="project" value="UniProtKB-KW"/>
</dbReference>
<dbReference type="InterPro" id="IPR021110">
    <property type="entry name" value="DNA_rep_checkpnt_protein"/>
</dbReference>
<feature type="compositionally biased region" description="Low complexity" evidence="14">
    <location>
        <begin position="314"/>
        <end position="324"/>
    </location>
</feature>
<dbReference type="GO" id="GO:0043138">
    <property type="term" value="F:3'-5' DNA helicase activity"/>
    <property type="evidence" value="ECO:0007669"/>
    <property type="project" value="UniProtKB-EC"/>
</dbReference>
<dbReference type="SUPFAM" id="SSF52540">
    <property type="entry name" value="P-loop containing nucleoside triphosphate hydrolases"/>
    <property type="match status" value="1"/>
</dbReference>
<evidence type="ECO:0000313" key="18">
    <source>
        <dbReference type="EMBL" id="KAI9553367.1"/>
    </source>
</evidence>
<evidence type="ECO:0000256" key="14">
    <source>
        <dbReference type="SAM" id="MobiDB-lite"/>
    </source>
</evidence>
<proteinExistence type="inferred from homology"/>
<dbReference type="GO" id="GO:0003677">
    <property type="term" value="F:DNA binding"/>
    <property type="evidence" value="ECO:0007669"/>
    <property type="project" value="UniProtKB-KW"/>
</dbReference>
<gene>
    <name evidence="18" type="ORF">GHT06_021268</name>
</gene>
<dbReference type="NCBIfam" id="TIGR00614">
    <property type="entry name" value="recQ_fam"/>
    <property type="match status" value="1"/>
</dbReference>
<dbReference type="Pfam" id="PF00098">
    <property type="entry name" value="zf-CCHC"/>
    <property type="match status" value="1"/>
</dbReference>
<dbReference type="AlphaFoldDB" id="A0AAD5PNJ0"/>
<evidence type="ECO:0000259" key="16">
    <source>
        <dbReference type="PROSITE" id="PS51192"/>
    </source>
</evidence>
<dbReference type="GO" id="GO:0008270">
    <property type="term" value="F:zinc ion binding"/>
    <property type="evidence" value="ECO:0007669"/>
    <property type="project" value="UniProtKB-KW"/>
</dbReference>
<dbReference type="GO" id="GO:0005634">
    <property type="term" value="C:nucleus"/>
    <property type="evidence" value="ECO:0007669"/>
    <property type="project" value="UniProtKB-SubCell"/>
</dbReference>
<dbReference type="InterPro" id="IPR027417">
    <property type="entry name" value="P-loop_NTPase"/>
</dbReference>
<protein>
    <recommendedName>
        <fullName evidence="11">DNA 3'-5' helicase</fullName>
        <ecNumber evidence="11">5.6.2.4</ecNumber>
    </recommendedName>
</protein>
<dbReference type="SMART" id="SM00490">
    <property type="entry name" value="HELICc"/>
    <property type="match status" value="1"/>
</dbReference>
<keyword evidence="8" id="KW-0413">Isomerase</keyword>
<evidence type="ECO:0000313" key="19">
    <source>
        <dbReference type="Proteomes" id="UP000820818"/>
    </source>
</evidence>
<dbReference type="PROSITE" id="PS51192">
    <property type="entry name" value="HELICASE_ATP_BIND_1"/>
    <property type="match status" value="1"/>
</dbReference>
<feature type="region of interest" description="Disordered" evidence="14">
    <location>
        <begin position="304"/>
        <end position="352"/>
    </location>
</feature>
<keyword evidence="7" id="KW-0238">DNA-binding</keyword>
<feature type="region of interest" description="Disordered" evidence="14">
    <location>
        <begin position="141"/>
        <end position="260"/>
    </location>
</feature>
<dbReference type="EC" id="5.6.2.4" evidence="11"/>
<dbReference type="Gene3D" id="3.40.50.300">
    <property type="entry name" value="P-loop containing nucleotide triphosphate hydrolases"/>
    <property type="match status" value="2"/>
</dbReference>
<feature type="region of interest" description="Disordered" evidence="14">
    <location>
        <begin position="60"/>
        <end position="129"/>
    </location>
</feature>
<evidence type="ECO:0000256" key="6">
    <source>
        <dbReference type="ARBA" id="ARBA00022840"/>
    </source>
</evidence>
<dbReference type="InterPro" id="IPR001878">
    <property type="entry name" value="Znf_CCHC"/>
</dbReference>
<dbReference type="SUPFAM" id="SSF57756">
    <property type="entry name" value="Retrovirus zinc finger-like domains"/>
    <property type="match status" value="1"/>
</dbReference>
<keyword evidence="13" id="KW-0862">Zinc</keyword>
<comment type="subcellular location">
    <subcellularLocation>
        <location evidence="1">Nucleus</location>
    </subcellularLocation>
</comment>
<evidence type="ECO:0000256" key="5">
    <source>
        <dbReference type="ARBA" id="ARBA00022806"/>
    </source>
</evidence>
<evidence type="ECO:0000256" key="2">
    <source>
        <dbReference type="ARBA" id="ARBA00005446"/>
    </source>
</evidence>
<dbReference type="FunFam" id="3.40.50.300:FF:000772">
    <property type="entry name" value="ATP-dependent DNA helicase Q4"/>
    <property type="match status" value="1"/>
</dbReference>
<dbReference type="InterPro" id="IPR011545">
    <property type="entry name" value="DEAD/DEAH_box_helicase_dom"/>
</dbReference>
<evidence type="ECO:0000256" key="9">
    <source>
        <dbReference type="ARBA" id="ARBA00023242"/>
    </source>
</evidence>
<dbReference type="PROSITE" id="PS50158">
    <property type="entry name" value="ZF_CCHC"/>
    <property type="match status" value="1"/>
</dbReference>
<dbReference type="CDD" id="cd18018">
    <property type="entry name" value="DEXHc_RecQ4-like"/>
    <property type="match status" value="1"/>
</dbReference>
<evidence type="ECO:0000256" key="3">
    <source>
        <dbReference type="ARBA" id="ARBA00022741"/>
    </source>
</evidence>
<organism evidence="18 19">
    <name type="scientific">Daphnia sinensis</name>
    <dbReference type="NCBI Taxonomy" id="1820382"/>
    <lineage>
        <taxon>Eukaryota</taxon>
        <taxon>Metazoa</taxon>
        <taxon>Ecdysozoa</taxon>
        <taxon>Arthropoda</taxon>
        <taxon>Crustacea</taxon>
        <taxon>Branchiopoda</taxon>
        <taxon>Diplostraca</taxon>
        <taxon>Cladocera</taxon>
        <taxon>Anomopoda</taxon>
        <taxon>Daphniidae</taxon>
        <taxon>Daphnia</taxon>
        <taxon>Daphnia similis group</taxon>
    </lineage>
</organism>